<dbReference type="PANTHER" id="PTHR43875">
    <property type="entry name" value="MALTODEXTRIN IMPORT ATP-BINDING PROTEIN MSMX"/>
    <property type="match status" value="1"/>
</dbReference>
<dbReference type="InterPro" id="IPR003593">
    <property type="entry name" value="AAA+_ATPase"/>
</dbReference>
<dbReference type="PANTHER" id="PTHR43875:SF1">
    <property type="entry name" value="OSMOPROTECTIVE COMPOUNDS UPTAKE ATP-BINDING PROTEIN GGTA"/>
    <property type="match status" value="1"/>
</dbReference>
<dbReference type="GO" id="GO:0015408">
    <property type="term" value="F:ABC-type ferric iron transporter activity"/>
    <property type="evidence" value="ECO:0007669"/>
    <property type="project" value="InterPro"/>
</dbReference>
<evidence type="ECO:0000256" key="2">
    <source>
        <dbReference type="ARBA" id="ARBA00022448"/>
    </source>
</evidence>
<accession>A0A917Q714</accession>
<dbReference type="InterPro" id="IPR008995">
    <property type="entry name" value="Mo/tungstate-bd_C_term_dom"/>
</dbReference>
<dbReference type="Proteomes" id="UP000600449">
    <property type="component" value="Unassembled WGS sequence"/>
</dbReference>
<evidence type="ECO:0000256" key="3">
    <source>
        <dbReference type="ARBA" id="ARBA00022475"/>
    </source>
</evidence>
<reference evidence="8 9" key="1">
    <citation type="journal article" date="2014" name="Int. J. Syst. Evol. Microbiol.">
        <title>Complete genome sequence of Corynebacterium casei LMG S-19264T (=DSM 44701T), isolated from a smear-ripened cheese.</title>
        <authorList>
            <consortium name="US DOE Joint Genome Institute (JGI-PGF)"/>
            <person name="Walter F."/>
            <person name="Albersmeier A."/>
            <person name="Kalinowski J."/>
            <person name="Ruckert C."/>
        </authorList>
    </citation>
    <scope>NUCLEOTIDE SEQUENCE [LARGE SCALE GENOMIC DNA]</scope>
    <source>
        <strain evidence="8 9">CGMCC 1.9161</strain>
    </source>
</reference>
<dbReference type="SUPFAM" id="SSF50331">
    <property type="entry name" value="MOP-like"/>
    <property type="match status" value="1"/>
</dbReference>
<dbReference type="SUPFAM" id="SSF52540">
    <property type="entry name" value="P-loop containing nucleoside triphosphate hydrolases"/>
    <property type="match status" value="1"/>
</dbReference>
<dbReference type="EMBL" id="BMMF01000004">
    <property type="protein sequence ID" value="GGK31537.1"/>
    <property type="molecule type" value="Genomic_DNA"/>
</dbReference>
<dbReference type="SMART" id="SM00382">
    <property type="entry name" value="AAA"/>
    <property type="match status" value="1"/>
</dbReference>
<evidence type="ECO:0000313" key="8">
    <source>
        <dbReference type="EMBL" id="GGK31537.1"/>
    </source>
</evidence>
<keyword evidence="2" id="KW-0813">Transport</keyword>
<dbReference type="Gene3D" id="2.40.50.100">
    <property type="match status" value="1"/>
</dbReference>
<dbReference type="InterPro" id="IPR012340">
    <property type="entry name" value="NA-bd_OB-fold"/>
</dbReference>
<evidence type="ECO:0000256" key="5">
    <source>
        <dbReference type="ARBA" id="ARBA00022840"/>
    </source>
</evidence>
<dbReference type="Pfam" id="PF08402">
    <property type="entry name" value="TOBE_2"/>
    <property type="match status" value="1"/>
</dbReference>
<dbReference type="Gene3D" id="2.40.50.140">
    <property type="entry name" value="Nucleic acid-binding proteins"/>
    <property type="match status" value="1"/>
</dbReference>
<dbReference type="InterPro" id="IPR047641">
    <property type="entry name" value="ABC_transpr_MalK/UgpC-like"/>
</dbReference>
<keyword evidence="9" id="KW-1185">Reference proteome</keyword>
<dbReference type="Pfam" id="PF00005">
    <property type="entry name" value="ABC_tran"/>
    <property type="match status" value="1"/>
</dbReference>
<dbReference type="InterPro" id="IPR015853">
    <property type="entry name" value="ABC_transpr_FbpC"/>
</dbReference>
<evidence type="ECO:0000256" key="4">
    <source>
        <dbReference type="ARBA" id="ARBA00022741"/>
    </source>
</evidence>
<keyword evidence="4" id="KW-0547">Nucleotide-binding</keyword>
<dbReference type="InterPro" id="IPR013611">
    <property type="entry name" value="Transp-assoc_OB_typ2"/>
</dbReference>
<dbReference type="CDD" id="cd03259">
    <property type="entry name" value="ABC_Carb_Solutes_like"/>
    <property type="match status" value="1"/>
</dbReference>
<evidence type="ECO:0000259" key="7">
    <source>
        <dbReference type="PROSITE" id="PS50893"/>
    </source>
</evidence>
<dbReference type="AlphaFoldDB" id="A0A917Q714"/>
<dbReference type="PROSITE" id="PS50893">
    <property type="entry name" value="ABC_TRANSPORTER_2"/>
    <property type="match status" value="1"/>
</dbReference>
<dbReference type="InterPro" id="IPR027417">
    <property type="entry name" value="P-loop_NTPase"/>
</dbReference>
<proteinExistence type="inferred from homology"/>
<comment type="caution">
    <text evidence="8">The sequence shown here is derived from an EMBL/GenBank/DDBJ whole genome shotgun (WGS) entry which is preliminary data.</text>
</comment>
<organism evidence="8 9">
    <name type="scientific">Salinarimonas ramus</name>
    <dbReference type="NCBI Taxonomy" id="690164"/>
    <lineage>
        <taxon>Bacteria</taxon>
        <taxon>Pseudomonadati</taxon>
        <taxon>Pseudomonadota</taxon>
        <taxon>Alphaproteobacteria</taxon>
        <taxon>Hyphomicrobiales</taxon>
        <taxon>Salinarimonadaceae</taxon>
        <taxon>Salinarimonas</taxon>
    </lineage>
</organism>
<dbReference type="GO" id="GO:0016887">
    <property type="term" value="F:ATP hydrolysis activity"/>
    <property type="evidence" value="ECO:0007669"/>
    <property type="project" value="InterPro"/>
</dbReference>
<keyword evidence="5 8" id="KW-0067">ATP-binding</keyword>
<dbReference type="InterPro" id="IPR003439">
    <property type="entry name" value="ABC_transporter-like_ATP-bd"/>
</dbReference>
<evidence type="ECO:0000256" key="1">
    <source>
        <dbReference type="ARBA" id="ARBA00005417"/>
    </source>
</evidence>
<comment type="similarity">
    <text evidence="1">Belongs to the ABC transporter superfamily.</text>
</comment>
<keyword evidence="3" id="KW-1003">Cell membrane</keyword>
<protein>
    <submittedName>
        <fullName evidence="8">ABC transporter ATP-binding protein</fullName>
    </submittedName>
</protein>
<gene>
    <name evidence="8" type="ORF">GCM10011322_17650</name>
</gene>
<dbReference type="GO" id="GO:0055052">
    <property type="term" value="C:ATP-binding cassette (ABC) transporter complex, substrate-binding subunit-containing"/>
    <property type="evidence" value="ECO:0007669"/>
    <property type="project" value="TreeGrafter"/>
</dbReference>
<dbReference type="GO" id="GO:0005524">
    <property type="term" value="F:ATP binding"/>
    <property type="evidence" value="ECO:0007669"/>
    <property type="project" value="UniProtKB-KW"/>
</dbReference>
<dbReference type="RefSeq" id="WP_188911775.1">
    <property type="nucleotide sequence ID" value="NZ_BMMF01000004.1"/>
</dbReference>
<evidence type="ECO:0000256" key="6">
    <source>
        <dbReference type="ARBA" id="ARBA00023136"/>
    </source>
</evidence>
<keyword evidence="6" id="KW-0472">Membrane</keyword>
<sequence>MALVLDNVSKVVDGRTHIHPTTLTLEKGTMNVLLGPTLAGKTSLMRLMAGLDKPATGRILWHGEDVTDRRVQDRNVAMVYQQFVNYPTLSVRENIASPLKVAGRPKGEIEEAVHKAAALMKLDGMLDRKPLELSGGQQQRCALARALVKDAGLVLLDEPLANLDYKLREELRAEIPRIFEESGAIFVYATTEPEEALLLGGSTATLWEGRVTQFGPTPEVYRRPADAVTARVFSDPPMNFLKIAKAGDRLLFGEGQSVPALGTLAGLRDGRYLAGFRPNHLELEPPHAGCLTFPAILSETEITGSETYVHIDHGGERWVGLVHGVRSLRHGSSMNVYVDPAHVYVFAEDGALAAPASYALAA</sequence>
<dbReference type="Gene3D" id="3.40.50.300">
    <property type="entry name" value="P-loop containing nucleotide triphosphate hydrolases"/>
    <property type="match status" value="1"/>
</dbReference>
<feature type="domain" description="ABC transporter" evidence="7">
    <location>
        <begin position="3"/>
        <end position="233"/>
    </location>
</feature>
<name>A0A917Q714_9HYPH</name>
<evidence type="ECO:0000313" key="9">
    <source>
        <dbReference type="Proteomes" id="UP000600449"/>
    </source>
</evidence>